<evidence type="ECO:0000313" key="2">
    <source>
        <dbReference type="Proteomes" id="UP001159937"/>
    </source>
</evidence>
<gene>
    <name evidence="1" type="ORF">N5C89_16175</name>
</gene>
<dbReference type="AlphaFoldDB" id="A0AAJ1KUJ0"/>
<dbReference type="Proteomes" id="UP001159937">
    <property type="component" value="Unassembled WGS sequence"/>
</dbReference>
<organism evidence="1 2">
    <name type="scientific">Klebsiella michiganensis</name>
    <dbReference type="NCBI Taxonomy" id="1134687"/>
    <lineage>
        <taxon>Bacteria</taxon>
        <taxon>Pseudomonadati</taxon>
        <taxon>Pseudomonadota</taxon>
        <taxon>Gammaproteobacteria</taxon>
        <taxon>Enterobacterales</taxon>
        <taxon>Enterobacteriaceae</taxon>
        <taxon>Klebsiella/Raoultella group</taxon>
        <taxon>Klebsiella</taxon>
    </lineage>
</organism>
<dbReference type="NCBIfam" id="TIGR01600">
    <property type="entry name" value="phage_tail_L"/>
    <property type="match status" value="1"/>
</dbReference>
<dbReference type="RefSeq" id="WP_279944210.1">
    <property type="nucleotide sequence ID" value="NZ_JAOCBF010000021.1"/>
</dbReference>
<accession>A0AAJ1KUJ0</accession>
<dbReference type="EMBL" id="JAOCBF010000021">
    <property type="protein sequence ID" value="MDH0964375.1"/>
    <property type="molecule type" value="Genomic_DNA"/>
</dbReference>
<dbReference type="GO" id="GO:0051536">
    <property type="term" value="F:iron-sulfur cluster binding"/>
    <property type="evidence" value="ECO:0007669"/>
    <property type="project" value="InterPro"/>
</dbReference>
<reference evidence="1" key="1">
    <citation type="submission" date="2022-09" db="EMBL/GenBank/DDBJ databases">
        <title>Intensive care unit water sources are persistently colonized with multi-drug resistant bacteria and are the site of extensive horizontal gene transfer of antibiotic resistance genes.</title>
        <authorList>
            <person name="Diorio-Toth L."/>
        </authorList>
    </citation>
    <scope>NUCLEOTIDE SEQUENCE</scope>
    <source>
        <strain evidence="1">GD03918</strain>
    </source>
</reference>
<proteinExistence type="predicted"/>
<name>A0AAJ1KUJ0_9ENTR</name>
<dbReference type="InterPro" id="IPR006487">
    <property type="entry name" value="Phage_lambda_L"/>
</dbReference>
<evidence type="ECO:0000313" key="1">
    <source>
        <dbReference type="EMBL" id="MDH0964375.1"/>
    </source>
</evidence>
<comment type="caution">
    <text evidence="1">The sequence shown here is derived from an EMBL/GenBank/DDBJ whole genome shotgun (WGS) entry which is preliminary data.</text>
</comment>
<dbReference type="GO" id="GO:0030430">
    <property type="term" value="C:host cell cytoplasm"/>
    <property type="evidence" value="ECO:0007669"/>
    <property type="project" value="InterPro"/>
</dbReference>
<protein>
    <submittedName>
        <fullName evidence="1">Phage minor tail protein L</fullName>
    </submittedName>
</protein>
<dbReference type="Pfam" id="PF05100">
    <property type="entry name" value="Phage_tail_L"/>
    <property type="match status" value="1"/>
</dbReference>
<dbReference type="GO" id="GO:0046718">
    <property type="term" value="P:symbiont entry into host cell"/>
    <property type="evidence" value="ECO:0007669"/>
    <property type="project" value="InterPro"/>
</dbReference>
<sequence length="232" mass="25572">MSIRTEIQKLSPSAIIELFELDMAVTTSGGKIFFHAGTNNLDKPVVWQGVEYKPWPIKASGFDKTGSGSLPRPKLNVSNYAGVISAEAAANDDLVGCTVTRRRTLARFLDAVNFPAGNATADASQHFPDEIWFVEQKTLETKESVEFELSSVFDLMGFQLPARQIIKNSCPWKYRGAECGYTGPYFDKDNNQTTSASADYCTKRLDACKARKNFFANKIIAFGGFPGATRVQ</sequence>